<dbReference type="Pfam" id="PF07238">
    <property type="entry name" value="PilZ"/>
    <property type="match status" value="1"/>
</dbReference>
<dbReference type="Gene3D" id="2.40.10.220">
    <property type="entry name" value="predicted glycosyltransferase like domains"/>
    <property type="match status" value="1"/>
</dbReference>
<keyword evidence="1" id="KW-0973">c-di-GMP</keyword>
<proteinExistence type="predicted"/>
<dbReference type="GO" id="GO:0035438">
    <property type="term" value="F:cyclic-di-GMP binding"/>
    <property type="evidence" value="ECO:0007669"/>
    <property type="project" value="InterPro"/>
</dbReference>
<dbReference type="STRING" id="584787.GCA_001247655_01336"/>
<dbReference type="InterPro" id="IPR027021">
    <property type="entry name" value="C-di-GMP_BP_PA4608"/>
</dbReference>
<evidence type="ECO:0000256" key="1">
    <source>
        <dbReference type="PIRNR" id="PIRNR028141"/>
    </source>
</evidence>
<dbReference type="PIRSF" id="PIRSF028141">
    <property type="entry name" value="C-di-GMP_BP_PA4608"/>
    <property type="match status" value="1"/>
</dbReference>
<dbReference type="SUPFAM" id="SSF141371">
    <property type="entry name" value="PilZ domain-like"/>
    <property type="match status" value="1"/>
</dbReference>
<comment type="caution">
    <text evidence="3">The sequence shown here is derived from an EMBL/GenBank/DDBJ whole genome shotgun (WGS) entry which is preliminary data.</text>
</comment>
<sequence>MVTEDRRDFTRIPFQRTASLCLGSQCWATEVQDLSLKGALVTRPGHWPARIGEYCQLTLALDDVGDDIRLSCTLVGTSEGRLHLLVNEMDVESASRLRRLVELNLGNPELLERNLGNLIDSQLHH</sequence>
<dbReference type="RefSeq" id="WP_123422701.1">
    <property type="nucleotide sequence ID" value="NZ_JBLXEP010000008.1"/>
</dbReference>
<feature type="domain" description="PilZ" evidence="2">
    <location>
        <begin position="5"/>
        <end position="102"/>
    </location>
</feature>
<reference evidence="3 4" key="1">
    <citation type="submission" date="2018-11" db="EMBL/GenBank/DDBJ databases">
        <title>Genomic Encyclopedia of Type Strains, Phase IV (KMG-IV): sequencing the most valuable type-strain genomes for metagenomic binning, comparative biology and taxonomic classification.</title>
        <authorList>
            <person name="Goeker M."/>
        </authorList>
    </citation>
    <scope>NUCLEOTIDE SEQUENCE [LARGE SCALE GENOMIC DNA]</scope>
    <source>
        <strain evidence="3 4">DSM 21945</strain>
    </source>
</reference>
<dbReference type="Proteomes" id="UP000268033">
    <property type="component" value="Unassembled WGS sequence"/>
</dbReference>
<dbReference type="InterPro" id="IPR009875">
    <property type="entry name" value="PilZ_domain"/>
</dbReference>
<organism evidence="3 4">
    <name type="scientific">Gallaecimonas pentaromativorans</name>
    <dbReference type="NCBI Taxonomy" id="584787"/>
    <lineage>
        <taxon>Bacteria</taxon>
        <taxon>Pseudomonadati</taxon>
        <taxon>Pseudomonadota</taxon>
        <taxon>Gammaproteobacteria</taxon>
        <taxon>Enterobacterales</taxon>
        <taxon>Gallaecimonadaceae</taxon>
        <taxon>Gallaecimonas</taxon>
    </lineage>
</organism>
<evidence type="ECO:0000259" key="2">
    <source>
        <dbReference type="Pfam" id="PF07238"/>
    </source>
</evidence>
<keyword evidence="1" id="KW-0547">Nucleotide-binding</keyword>
<comment type="function">
    <text evidence="1">Binds the second messenger bis-(3'-5') cyclic dimeric guanosine monophosphate (c-di-GMP). Can bind two c-di-GMP molecules per monomer. May play a role in bacterial second-messenger regulated processes. Binding to c-di-GMP induces a conformational change of the C- and N-termini resulting in the exposure of a highly negative surface on one side of the protein to a possible effector protein.</text>
</comment>
<name>A0A3N1NSE9_9GAMM</name>
<accession>A0A3N1NSE9</accession>
<protein>
    <recommendedName>
        <fullName evidence="1">Cyclic diguanosine monophosphate-binding protein</fullName>
        <shortName evidence="1">c-di-GMP-binding protein</shortName>
    </recommendedName>
    <alternativeName>
        <fullName evidence="1">Pilz domain-containing protein</fullName>
    </alternativeName>
</protein>
<keyword evidence="4" id="KW-1185">Reference proteome</keyword>
<dbReference type="AlphaFoldDB" id="A0A3N1NSE9"/>
<gene>
    <name evidence="3" type="ORF">EDC28_11518</name>
</gene>
<dbReference type="EMBL" id="RJUL01000015">
    <property type="protein sequence ID" value="ROQ18829.1"/>
    <property type="molecule type" value="Genomic_DNA"/>
</dbReference>
<evidence type="ECO:0000313" key="4">
    <source>
        <dbReference type="Proteomes" id="UP000268033"/>
    </source>
</evidence>
<evidence type="ECO:0000313" key="3">
    <source>
        <dbReference type="EMBL" id="ROQ18829.1"/>
    </source>
</evidence>
<comment type="subunit">
    <text evidence="1">Monomer in both c-di-GMP-bound and free forms.</text>
</comment>